<reference evidence="1" key="1">
    <citation type="journal article" date="2023" name="G3 (Bethesda)">
        <title>A reference genome for the long-term kleptoplast-retaining sea slug Elysia crispata morphotype clarki.</title>
        <authorList>
            <person name="Eastman K.E."/>
            <person name="Pendleton A.L."/>
            <person name="Shaikh M.A."/>
            <person name="Suttiyut T."/>
            <person name="Ogas R."/>
            <person name="Tomko P."/>
            <person name="Gavelis G."/>
            <person name="Widhalm J.R."/>
            <person name="Wisecaver J.H."/>
        </authorList>
    </citation>
    <scope>NUCLEOTIDE SEQUENCE</scope>
    <source>
        <strain evidence="1">ECLA1</strain>
    </source>
</reference>
<dbReference type="Proteomes" id="UP001283361">
    <property type="component" value="Unassembled WGS sequence"/>
</dbReference>
<protein>
    <submittedName>
        <fullName evidence="1">Uncharacterized protein</fullName>
    </submittedName>
</protein>
<gene>
    <name evidence="1" type="ORF">RRG08_060446</name>
</gene>
<accession>A0AAE1DU03</accession>
<dbReference type="AlphaFoldDB" id="A0AAE1DU03"/>
<proteinExistence type="predicted"/>
<organism evidence="1 2">
    <name type="scientific">Elysia crispata</name>
    <name type="common">lettuce slug</name>
    <dbReference type="NCBI Taxonomy" id="231223"/>
    <lineage>
        <taxon>Eukaryota</taxon>
        <taxon>Metazoa</taxon>
        <taxon>Spiralia</taxon>
        <taxon>Lophotrochozoa</taxon>
        <taxon>Mollusca</taxon>
        <taxon>Gastropoda</taxon>
        <taxon>Heterobranchia</taxon>
        <taxon>Euthyneura</taxon>
        <taxon>Panpulmonata</taxon>
        <taxon>Sacoglossa</taxon>
        <taxon>Placobranchoidea</taxon>
        <taxon>Plakobranchidae</taxon>
        <taxon>Elysia</taxon>
    </lineage>
</organism>
<comment type="caution">
    <text evidence="1">The sequence shown here is derived from an EMBL/GenBank/DDBJ whole genome shotgun (WGS) entry which is preliminary data.</text>
</comment>
<name>A0AAE1DU03_9GAST</name>
<evidence type="ECO:0000313" key="2">
    <source>
        <dbReference type="Proteomes" id="UP001283361"/>
    </source>
</evidence>
<keyword evidence="2" id="KW-1185">Reference proteome</keyword>
<sequence>MIQRAIKDDSKDTWHPQRAVKPVPSTSFTMKTLLIVCLGAITLVANSHSRTWPACKFGGFNDCVRLYYIYKGVGYCCEDTRFRPVLSGLPGTASFSCICLTKDDYCVLYPAYCD</sequence>
<evidence type="ECO:0000313" key="1">
    <source>
        <dbReference type="EMBL" id="KAK3781588.1"/>
    </source>
</evidence>
<dbReference type="EMBL" id="JAWDGP010002621">
    <property type="protein sequence ID" value="KAK3781588.1"/>
    <property type="molecule type" value="Genomic_DNA"/>
</dbReference>